<dbReference type="Proteomes" id="UP000299102">
    <property type="component" value="Unassembled WGS sequence"/>
</dbReference>
<dbReference type="AlphaFoldDB" id="A0A4C1UE37"/>
<evidence type="ECO:0000313" key="3">
    <source>
        <dbReference type="Proteomes" id="UP000299102"/>
    </source>
</evidence>
<organism evidence="2 3">
    <name type="scientific">Eumeta variegata</name>
    <name type="common">Bagworm moth</name>
    <name type="synonym">Eumeta japonica</name>
    <dbReference type="NCBI Taxonomy" id="151549"/>
    <lineage>
        <taxon>Eukaryota</taxon>
        <taxon>Metazoa</taxon>
        <taxon>Ecdysozoa</taxon>
        <taxon>Arthropoda</taxon>
        <taxon>Hexapoda</taxon>
        <taxon>Insecta</taxon>
        <taxon>Pterygota</taxon>
        <taxon>Neoptera</taxon>
        <taxon>Endopterygota</taxon>
        <taxon>Lepidoptera</taxon>
        <taxon>Glossata</taxon>
        <taxon>Ditrysia</taxon>
        <taxon>Tineoidea</taxon>
        <taxon>Psychidae</taxon>
        <taxon>Oiketicinae</taxon>
        <taxon>Eumeta</taxon>
    </lineage>
</organism>
<sequence>MTTSVTDGLDQMVIFNLIQVKNRLIKWPVVMDLTQCPQSPRLCVAGEATDSHLEGLNLSGPEAPQPLHKRTSQTSNTSKAIPEKSPCPCPPSNYSKKLFSTLLARFQTLRI</sequence>
<name>A0A4C1UE37_EUMVA</name>
<evidence type="ECO:0000313" key="2">
    <source>
        <dbReference type="EMBL" id="GBP24599.1"/>
    </source>
</evidence>
<protein>
    <submittedName>
        <fullName evidence="2">Uncharacterized protein</fullName>
    </submittedName>
</protein>
<feature type="region of interest" description="Disordered" evidence="1">
    <location>
        <begin position="54"/>
        <end position="88"/>
    </location>
</feature>
<dbReference type="EMBL" id="BGZK01000163">
    <property type="protein sequence ID" value="GBP24599.1"/>
    <property type="molecule type" value="Genomic_DNA"/>
</dbReference>
<reference evidence="2 3" key="1">
    <citation type="journal article" date="2019" name="Commun. Biol.">
        <title>The bagworm genome reveals a unique fibroin gene that provides high tensile strength.</title>
        <authorList>
            <person name="Kono N."/>
            <person name="Nakamura H."/>
            <person name="Ohtoshi R."/>
            <person name="Tomita M."/>
            <person name="Numata K."/>
            <person name="Arakawa K."/>
        </authorList>
    </citation>
    <scope>NUCLEOTIDE SEQUENCE [LARGE SCALE GENOMIC DNA]</scope>
</reference>
<accession>A0A4C1UE37</accession>
<evidence type="ECO:0000256" key="1">
    <source>
        <dbReference type="SAM" id="MobiDB-lite"/>
    </source>
</evidence>
<proteinExistence type="predicted"/>
<comment type="caution">
    <text evidence="2">The sequence shown here is derived from an EMBL/GenBank/DDBJ whole genome shotgun (WGS) entry which is preliminary data.</text>
</comment>
<gene>
    <name evidence="2" type="ORF">EVAR_79509_1</name>
</gene>
<keyword evidence="3" id="KW-1185">Reference proteome</keyword>